<name>A0A9N7R3Y5_STRHE</name>
<feature type="compositionally biased region" description="Pro residues" evidence="2">
    <location>
        <begin position="14"/>
        <end position="24"/>
    </location>
</feature>
<protein>
    <submittedName>
        <fullName evidence="3">Uncharacterized protein</fullName>
    </submittedName>
</protein>
<dbReference type="InterPro" id="IPR043424">
    <property type="entry name" value="BLT-like"/>
</dbReference>
<feature type="region of interest" description="Disordered" evidence="2">
    <location>
        <begin position="1"/>
        <end position="74"/>
    </location>
</feature>
<proteinExistence type="predicted"/>
<dbReference type="AlphaFoldDB" id="A0A9N7R3Y5"/>
<feature type="region of interest" description="Disordered" evidence="2">
    <location>
        <begin position="588"/>
        <end position="638"/>
    </location>
</feature>
<sequence length="682" mass="76872">MKVTVERTGAAQIQPPPKPPPPSDLPHRPSFPRRTPRRRLKAPGAGVRIRREPGAPPAKRGSRPETPLLRWKFDEGRGDDFTAAEEDKSGTEAGRKCRRRIKTEVSARKLAAGLWRLYTPEFQINFGQRVGGFQSSGVGHFGGSFHCHHVHRVHGSPAKDLMHSPRSMSGPKHELFFNKLDPSFQFPNPEMEGATKWDPHGWKASNESNAQIFARPKTPQRNRSGPTTTAIPALEAELDRARARIDELESERRSSKKKLEQFLRKLGEERAAWRSREHEKVRAIMDDMKSELARERKNRQRLESVNSKLVNELADARLSAKHLMQEYEKERKDRTLIEEVCDELAKEISEDKAEVEALKRECTRLREEVEEERRMLQMAEVWREERVQMKLVDAKVMLEEKYAEMNALVASLESFLSSSPQEIEKAEFLVQVAKSLSMQDVRDLTYEPPNTDDIFSVLEDGNFNGLGSREDGTCGGEYSPISRASKIHTVSPEVKVLANESGGLLEEDASEWETVSHPEDQGSSYSPEGSDPSVNSRNFRASSSSRNGAEWEKDGAGRILEIREVDSAQMRQIKRASSISKLWRSCPNNGDGCDGKNGKPSNGRISNGTVFSPNNGLGLSPQDFSGQWSSPDSGNPHINHRTMKGCIEWPRGAHKSSLKTRLLEARLESQKVQLRQVLKQKI</sequence>
<dbReference type="Proteomes" id="UP001153555">
    <property type="component" value="Unassembled WGS sequence"/>
</dbReference>
<reference evidence="3" key="1">
    <citation type="submission" date="2019-12" db="EMBL/GenBank/DDBJ databases">
        <authorList>
            <person name="Scholes J."/>
        </authorList>
    </citation>
    <scope>NUCLEOTIDE SEQUENCE</scope>
</reference>
<evidence type="ECO:0000313" key="4">
    <source>
        <dbReference type="Proteomes" id="UP001153555"/>
    </source>
</evidence>
<organism evidence="3 4">
    <name type="scientific">Striga hermonthica</name>
    <name type="common">Purple witchweed</name>
    <name type="synonym">Buchnera hermonthica</name>
    <dbReference type="NCBI Taxonomy" id="68872"/>
    <lineage>
        <taxon>Eukaryota</taxon>
        <taxon>Viridiplantae</taxon>
        <taxon>Streptophyta</taxon>
        <taxon>Embryophyta</taxon>
        <taxon>Tracheophyta</taxon>
        <taxon>Spermatophyta</taxon>
        <taxon>Magnoliopsida</taxon>
        <taxon>eudicotyledons</taxon>
        <taxon>Gunneridae</taxon>
        <taxon>Pentapetalae</taxon>
        <taxon>asterids</taxon>
        <taxon>lamiids</taxon>
        <taxon>Lamiales</taxon>
        <taxon>Orobanchaceae</taxon>
        <taxon>Buchnereae</taxon>
        <taxon>Striga</taxon>
    </lineage>
</organism>
<feature type="compositionally biased region" description="Polar residues" evidence="2">
    <location>
        <begin position="603"/>
        <end position="633"/>
    </location>
</feature>
<evidence type="ECO:0000313" key="3">
    <source>
        <dbReference type="EMBL" id="CAA0813967.1"/>
    </source>
</evidence>
<keyword evidence="1" id="KW-0175">Coiled coil</keyword>
<feature type="compositionally biased region" description="Basic residues" evidence="2">
    <location>
        <begin position="30"/>
        <end position="41"/>
    </location>
</feature>
<gene>
    <name evidence="3" type="ORF">SHERM_14301</name>
</gene>
<evidence type="ECO:0000256" key="2">
    <source>
        <dbReference type="SAM" id="MobiDB-lite"/>
    </source>
</evidence>
<dbReference type="OrthoDB" id="1927957at2759"/>
<dbReference type="PANTHER" id="PTHR31071:SF2">
    <property type="entry name" value="ACTIN CYTOSKELETON-REGULATORY COMPLEX PAN-LIKE PROTEIN"/>
    <property type="match status" value="1"/>
</dbReference>
<dbReference type="EMBL" id="CACSLK010012206">
    <property type="protein sequence ID" value="CAA0813967.1"/>
    <property type="molecule type" value="Genomic_DNA"/>
</dbReference>
<feature type="compositionally biased region" description="Low complexity" evidence="2">
    <location>
        <begin position="533"/>
        <end position="547"/>
    </location>
</feature>
<evidence type="ECO:0000256" key="1">
    <source>
        <dbReference type="SAM" id="Coils"/>
    </source>
</evidence>
<dbReference type="PANTHER" id="PTHR31071">
    <property type="entry name" value="GB|AAF24581.1"/>
    <property type="match status" value="1"/>
</dbReference>
<accession>A0A9N7R3Y5</accession>
<keyword evidence="4" id="KW-1185">Reference proteome</keyword>
<feature type="region of interest" description="Disordered" evidence="2">
    <location>
        <begin position="508"/>
        <end position="551"/>
    </location>
</feature>
<comment type="caution">
    <text evidence="3">The sequence shown here is derived from an EMBL/GenBank/DDBJ whole genome shotgun (WGS) entry which is preliminary data.</text>
</comment>
<feature type="coiled-coil region" evidence="1">
    <location>
        <begin position="231"/>
        <end position="379"/>
    </location>
</feature>